<dbReference type="PANTHER" id="PTHR15665:SF1">
    <property type="entry name" value="PROTEIN ASTEROID HOMOLOG 1"/>
    <property type="match status" value="1"/>
</dbReference>
<reference evidence="4" key="2">
    <citation type="submission" date="2021-01" db="UniProtKB">
        <authorList>
            <consortium name="EnsemblMetazoa"/>
        </authorList>
    </citation>
    <scope>IDENTIFICATION</scope>
</reference>
<proteinExistence type="inferred from homology"/>
<feature type="compositionally biased region" description="Polar residues" evidence="2">
    <location>
        <begin position="522"/>
        <end position="534"/>
    </location>
</feature>
<protein>
    <recommendedName>
        <fullName evidence="3">XPG N-terminal domain-containing protein</fullName>
    </recommendedName>
</protein>
<evidence type="ECO:0000259" key="3">
    <source>
        <dbReference type="Pfam" id="PF00752"/>
    </source>
</evidence>
<dbReference type="OMA" id="DARCWYE"/>
<reference evidence="5" key="1">
    <citation type="submission" date="2015-02" db="EMBL/GenBank/DDBJ databases">
        <title>Genome sequencing for Strongylocentrotus purpuratus.</title>
        <authorList>
            <person name="Murali S."/>
            <person name="Liu Y."/>
            <person name="Vee V."/>
            <person name="English A."/>
            <person name="Wang M."/>
            <person name="Skinner E."/>
            <person name="Han Y."/>
            <person name="Muzny D.M."/>
            <person name="Worley K.C."/>
            <person name="Gibbs R.A."/>
        </authorList>
    </citation>
    <scope>NUCLEOTIDE SEQUENCE</scope>
</reference>
<dbReference type="GeneID" id="105442498"/>
<name>A0A7M7N5K1_STRPU</name>
<evidence type="ECO:0000256" key="2">
    <source>
        <dbReference type="SAM" id="MobiDB-lite"/>
    </source>
</evidence>
<dbReference type="SUPFAM" id="SSF88723">
    <property type="entry name" value="PIN domain-like"/>
    <property type="match status" value="1"/>
</dbReference>
<dbReference type="InParanoid" id="A0A7M7N5K1"/>
<comment type="similarity">
    <text evidence="1">Belongs to the asteroid family.</text>
</comment>
<dbReference type="EnsemblMetazoa" id="XM_030975718">
    <property type="protein sequence ID" value="XP_030831578"/>
    <property type="gene ID" value="LOC105442498"/>
</dbReference>
<dbReference type="Proteomes" id="UP000007110">
    <property type="component" value="Unassembled WGS sequence"/>
</dbReference>
<keyword evidence="5" id="KW-1185">Reference proteome</keyword>
<dbReference type="KEGG" id="spu:105442498"/>
<dbReference type="PANTHER" id="PTHR15665">
    <property type="entry name" value="ASTEROID PROTEIN"/>
    <property type="match status" value="1"/>
</dbReference>
<feature type="region of interest" description="Disordered" evidence="2">
    <location>
        <begin position="518"/>
        <end position="561"/>
    </location>
</feature>
<dbReference type="InterPro" id="IPR029060">
    <property type="entry name" value="PIN-like_dom_sf"/>
</dbReference>
<evidence type="ECO:0000256" key="1">
    <source>
        <dbReference type="ARBA" id="ARBA00007398"/>
    </source>
</evidence>
<dbReference type="OrthoDB" id="25987at2759"/>
<sequence>MGVRGLTTLVENHSKKLFKEITLQDTKLVIDGFGLLWYLLSQTHNEDRMSHGGEYELLRSKIQDFFQNLLKCNCTPYVVFDGSFDLDDKKHRTMLSRFKDKIRMAGEALRGGDGLLMPPLSILIMKQILTEMNVGFAFSQFEADREIAVLANHWRCPVLGKDSDFLVMDIIGGYLPLTSLKWKAVQKSRGGKCYIVGQIYQVNTFCNFFHVKKELLPLFATLGGNDYVDPDLLNSFLSSQVNGKCGGSGSRRQMELEHLLGWLSEQKSSASALKEVWKSLPNKKGLESLFEASMEMYRTRHDSSSLLPYFEGQGLPKDFQSKSQLCSVIGTPVWVAKAHQAGSFGNLLINILSKSYCFSSVQVENPRQPSAWLPSEFLFSVVSGIVLAGKLHVHVQGNNSKGTNTSTCNVYIRNGDSFKKKKVSTLHMLEGYGALPALAAIPSLPETDRQKLLLWVLAPSLTTSMDLISFPADFQLALLVMLHWMNSEHAHYNELHVIALLVGWVYLYTQRQHKRCKDGGQSALQDQGTGSPGSEESRTESKALHTSLSHHQGHLRKRKPDPVVSHSFSQWQQCLVYGIHFNELLQCPMPNCPDASVLFNGLVMHSLYTALREASGKEPLQRWAAGMFFKGAPVPCRLFISMHDFITSKARKDGQKKAPKGPAEQKQPNQSSRKSRSRGGRKQKRQQQQQKARPRNEDLVSEESDSDQGWSANNRFAVLQ</sequence>
<organism evidence="4 5">
    <name type="scientific">Strongylocentrotus purpuratus</name>
    <name type="common">Purple sea urchin</name>
    <dbReference type="NCBI Taxonomy" id="7668"/>
    <lineage>
        <taxon>Eukaryota</taxon>
        <taxon>Metazoa</taxon>
        <taxon>Echinodermata</taxon>
        <taxon>Eleutherozoa</taxon>
        <taxon>Echinozoa</taxon>
        <taxon>Echinoidea</taxon>
        <taxon>Euechinoidea</taxon>
        <taxon>Echinacea</taxon>
        <taxon>Camarodonta</taxon>
        <taxon>Echinidea</taxon>
        <taxon>Strongylocentrotidae</taxon>
        <taxon>Strongylocentrotus</taxon>
    </lineage>
</organism>
<dbReference type="FunCoup" id="A0A7M7N5K1">
    <property type="interactions" value="1001"/>
</dbReference>
<dbReference type="GO" id="GO:0004518">
    <property type="term" value="F:nuclease activity"/>
    <property type="evidence" value="ECO:0007669"/>
    <property type="project" value="InterPro"/>
</dbReference>
<dbReference type="RefSeq" id="XP_030831578.1">
    <property type="nucleotide sequence ID" value="XM_030975718.1"/>
</dbReference>
<dbReference type="RefSeq" id="XP_030831577.1">
    <property type="nucleotide sequence ID" value="XM_030975717.1"/>
</dbReference>
<dbReference type="InterPro" id="IPR026832">
    <property type="entry name" value="Asteroid"/>
</dbReference>
<accession>A0A7M7N5K1</accession>
<dbReference type="CTD" id="28990"/>
<dbReference type="InterPro" id="IPR006085">
    <property type="entry name" value="XPG_DNA_repair_N"/>
</dbReference>
<dbReference type="EnsemblMetazoa" id="XM_030975717">
    <property type="protein sequence ID" value="XP_030831577"/>
    <property type="gene ID" value="LOC105442498"/>
</dbReference>
<feature type="region of interest" description="Disordered" evidence="2">
    <location>
        <begin position="650"/>
        <end position="720"/>
    </location>
</feature>
<dbReference type="Pfam" id="PF00752">
    <property type="entry name" value="XPG_N"/>
    <property type="match status" value="1"/>
</dbReference>
<feature type="domain" description="XPG N-terminal" evidence="3">
    <location>
        <begin position="1"/>
        <end position="85"/>
    </location>
</feature>
<evidence type="ECO:0000313" key="4">
    <source>
        <dbReference type="EnsemblMetazoa" id="XP_030831577"/>
    </source>
</evidence>
<dbReference type="AlphaFoldDB" id="A0A7M7N5K1"/>
<dbReference type="Gene3D" id="3.40.50.1010">
    <property type="entry name" value="5'-nuclease"/>
    <property type="match status" value="1"/>
</dbReference>
<evidence type="ECO:0000313" key="5">
    <source>
        <dbReference type="Proteomes" id="UP000007110"/>
    </source>
</evidence>
<feature type="compositionally biased region" description="Basic residues" evidence="2">
    <location>
        <begin position="673"/>
        <end position="685"/>
    </location>
</feature>